<proteinExistence type="predicted"/>
<dbReference type="Gene3D" id="3.90.105.10">
    <property type="entry name" value="Molybdopterin biosynthesis moea protein, domain 2"/>
    <property type="match status" value="1"/>
</dbReference>
<feature type="domain" description="MoaB/Mog" evidence="3">
    <location>
        <begin position="170"/>
        <end position="307"/>
    </location>
</feature>
<dbReference type="GO" id="GO:0061599">
    <property type="term" value="F:molybdopterin molybdotransferase activity"/>
    <property type="evidence" value="ECO:0007669"/>
    <property type="project" value="TreeGrafter"/>
</dbReference>
<dbReference type="SUPFAM" id="SSF63867">
    <property type="entry name" value="MoeA C-terminal domain-like"/>
    <property type="match status" value="1"/>
</dbReference>
<dbReference type="STRING" id="679926.Mpet_2431"/>
<dbReference type="eggNOG" id="arCOG00217">
    <property type="taxonomic scope" value="Archaea"/>
</dbReference>
<evidence type="ECO:0000259" key="3">
    <source>
        <dbReference type="SMART" id="SM00852"/>
    </source>
</evidence>
<dbReference type="Gene3D" id="3.40.980.10">
    <property type="entry name" value="MoaB/Mog-like domain"/>
    <property type="match status" value="1"/>
</dbReference>
<dbReference type="InterPro" id="IPR001453">
    <property type="entry name" value="MoaB/Mog_dom"/>
</dbReference>
<organism evidence="4 5">
    <name type="scientific">Methanolacinia petrolearia (strain DSM 11571 / OCM 486 / SEBR 4847)</name>
    <name type="common">Methanoplanus petrolearius</name>
    <dbReference type="NCBI Taxonomy" id="679926"/>
    <lineage>
        <taxon>Archaea</taxon>
        <taxon>Methanobacteriati</taxon>
        <taxon>Methanobacteriota</taxon>
        <taxon>Stenosarchaea group</taxon>
        <taxon>Methanomicrobia</taxon>
        <taxon>Methanomicrobiales</taxon>
        <taxon>Methanomicrobiaceae</taxon>
        <taxon>Methanolacinia</taxon>
    </lineage>
</organism>
<dbReference type="eggNOG" id="arCOG00230">
    <property type="taxonomic scope" value="Archaea"/>
</dbReference>
<dbReference type="Proteomes" id="UP000006565">
    <property type="component" value="Chromosome"/>
</dbReference>
<dbReference type="Gene3D" id="2.40.340.10">
    <property type="entry name" value="MoeA, C-terminal, domain IV"/>
    <property type="match status" value="1"/>
</dbReference>
<dbReference type="PANTHER" id="PTHR10192">
    <property type="entry name" value="MOLYBDOPTERIN BIOSYNTHESIS PROTEIN"/>
    <property type="match status" value="1"/>
</dbReference>
<gene>
    <name evidence="4" type="ordered locus">Mpet_2431</name>
</gene>
<dbReference type="GO" id="GO:0006777">
    <property type="term" value="P:Mo-molybdopterin cofactor biosynthetic process"/>
    <property type="evidence" value="ECO:0007669"/>
    <property type="project" value="UniProtKB-KW"/>
</dbReference>
<dbReference type="InterPro" id="IPR005110">
    <property type="entry name" value="MoeA_linker/N"/>
</dbReference>
<evidence type="ECO:0000256" key="2">
    <source>
        <dbReference type="ARBA" id="ARBA00023150"/>
    </source>
</evidence>
<dbReference type="InterPro" id="IPR024370">
    <property type="entry name" value="PBP_domain"/>
</dbReference>
<reference evidence="4 5" key="1">
    <citation type="journal article" date="2010" name="Stand. Genomic Sci.">
        <title>Complete genome sequence of Methanoplanus petrolearius type strain (SEBR 4847).</title>
        <authorList>
            <person name="Brambilla E."/>
            <person name="Djao O.D."/>
            <person name="Daligault H."/>
            <person name="Lapidus A."/>
            <person name="Lucas S."/>
            <person name="Hammon N."/>
            <person name="Nolan M."/>
            <person name="Tice H."/>
            <person name="Cheng J.F."/>
            <person name="Han C."/>
            <person name="Tapia R."/>
            <person name="Goodwin L."/>
            <person name="Pitluck S."/>
            <person name="Liolios K."/>
            <person name="Ivanova N."/>
            <person name="Mavromatis K."/>
            <person name="Mikhailova N."/>
            <person name="Pati A."/>
            <person name="Chen A."/>
            <person name="Palaniappan K."/>
            <person name="Land M."/>
            <person name="Hauser L."/>
            <person name="Chang Y.J."/>
            <person name="Jeffries C.D."/>
            <person name="Rohde M."/>
            <person name="Spring S."/>
            <person name="Sikorski J."/>
            <person name="Goker M."/>
            <person name="Woyke T."/>
            <person name="Bristow J."/>
            <person name="Eisen J.A."/>
            <person name="Markowitz V."/>
            <person name="Hugenholtz P."/>
            <person name="Kyrpides N.C."/>
            <person name="Klenk H.P."/>
        </authorList>
    </citation>
    <scope>NUCLEOTIDE SEQUENCE [LARGE SCALE GENOMIC DNA]</scope>
    <source>
        <strain evidence="5">DSM 11571 / OCM 486 / SEBR 4847</strain>
    </source>
</reference>
<dbReference type="SMART" id="SM00852">
    <property type="entry name" value="MoCF_biosynth"/>
    <property type="match status" value="1"/>
</dbReference>
<dbReference type="EMBL" id="CP002117">
    <property type="protein sequence ID" value="ADN37177.1"/>
    <property type="molecule type" value="Genomic_DNA"/>
</dbReference>
<dbReference type="InterPro" id="IPR036425">
    <property type="entry name" value="MoaB/Mog-like_dom_sf"/>
</dbReference>
<dbReference type="KEGG" id="mpi:Mpet_2431"/>
<dbReference type="AlphaFoldDB" id="E1RED4"/>
<dbReference type="UniPathway" id="UPA00344"/>
<dbReference type="PANTHER" id="PTHR10192:SF16">
    <property type="entry name" value="MOLYBDOPTERIN MOLYBDENUMTRANSFERASE"/>
    <property type="match status" value="1"/>
</dbReference>
<dbReference type="SUPFAM" id="SSF63882">
    <property type="entry name" value="MoeA N-terminal region -like"/>
    <property type="match status" value="1"/>
</dbReference>
<name>E1RED4_METP4</name>
<keyword evidence="2" id="KW-0501">Molybdenum cofactor biosynthesis</keyword>
<dbReference type="Pfam" id="PF03453">
    <property type="entry name" value="MoeA_N"/>
    <property type="match status" value="1"/>
</dbReference>
<protein>
    <submittedName>
        <fullName evidence="4">Molybdenum cofactor synthesis domain protein</fullName>
    </submittedName>
</protein>
<dbReference type="Pfam" id="PF12727">
    <property type="entry name" value="PBP_like"/>
    <property type="match status" value="1"/>
</dbReference>
<keyword evidence="5" id="KW-1185">Reference proteome</keyword>
<dbReference type="GeneID" id="9744924"/>
<dbReference type="SUPFAM" id="SSF53218">
    <property type="entry name" value="Molybdenum cofactor biosynthesis proteins"/>
    <property type="match status" value="1"/>
</dbReference>
<dbReference type="OrthoDB" id="31371at2157"/>
<dbReference type="InterPro" id="IPR005111">
    <property type="entry name" value="MoeA_C_domain_IV"/>
</dbReference>
<dbReference type="GO" id="GO:0005829">
    <property type="term" value="C:cytosol"/>
    <property type="evidence" value="ECO:0007669"/>
    <property type="project" value="TreeGrafter"/>
</dbReference>
<dbReference type="Pfam" id="PF03454">
    <property type="entry name" value="MoeA_C"/>
    <property type="match status" value="1"/>
</dbReference>
<dbReference type="RefSeq" id="WP_013330354.1">
    <property type="nucleotide sequence ID" value="NC_014507.1"/>
</dbReference>
<evidence type="ECO:0000256" key="1">
    <source>
        <dbReference type="ARBA" id="ARBA00005046"/>
    </source>
</evidence>
<sequence length="620" mass="66314">MVKRYLSQITLDEAVEKVLELFGALKSSGTVPLAESAGRVAASPVYAEYSVPVTNVSAMDGVALKSSDTFAASEQNPVSVRDFLRVNTGNAVPLTYDAVVMIEDVWFEEKGEGITIRKSARPWQNVRAAGEDIKQGELIVPKNYRIRPFDIGALGTYGVTDPVVKKLRAGLIPTGSELVPIGTRPGPGQVVESNITMAAAWLGERNVDTTCYPPTPDDPEMIRDVISEAVLENDIIIVSAGSSAGTRDFTAGAIGDLGRLVFHGISMMPGKPMILGEIEGKPVIGLPGYPISAQVVLREILGPLLDTLGFSGPPSEKLEVSLAGDLTSNVGYDEFVLLSVAKHGDHYIASQQSRGAGVQMASIRSNAYLRLPAPIEGYAEGESVFLNMTRSIAHADRSLLVTGIMEPPMGWLSNILSEEEIWLHNGNTGNISGIIALKKDICHAAALHALSAEGGYNTEYIRQYMPGEEIHMTGIAGIILGIASKTGIGIDELPGSSIVNQPAGSECRIVLDRLFSGRSIDPESVNGYSRVVNNPLSAAIAVAGGNCDAALTSYSIAKTYGLEFEPVAVEQYELAVRAEHMQDERVMRLIDAISSEEFRRVLDDAGSYDSGITGKRRIIQ</sequence>
<dbReference type="InterPro" id="IPR036135">
    <property type="entry name" value="MoeA_linker/N_sf"/>
</dbReference>
<dbReference type="CDD" id="cd00887">
    <property type="entry name" value="MoeA"/>
    <property type="match status" value="1"/>
</dbReference>
<accession>E1RED4</accession>
<dbReference type="Gene3D" id="2.170.190.11">
    <property type="entry name" value="Molybdopterin biosynthesis moea protein, domain 3"/>
    <property type="match status" value="1"/>
</dbReference>
<dbReference type="InterPro" id="IPR038987">
    <property type="entry name" value="MoeA-like"/>
</dbReference>
<dbReference type="InterPro" id="IPR036688">
    <property type="entry name" value="MoeA_C_domain_IV_sf"/>
</dbReference>
<dbReference type="Pfam" id="PF00994">
    <property type="entry name" value="MoCF_biosynth"/>
    <property type="match status" value="1"/>
</dbReference>
<evidence type="ECO:0000313" key="5">
    <source>
        <dbReference type="Proteomes" id="UP000006565"/>
    </source>
</evidence>
<dbReference type="HOGENOM" id="CLU_010186_3_0_2"/>
<evidence type="ECO:0000313" key="4">
    <source>
        <dbReference type="EMBL" id="ADN37177.1"/>
    </source>
</evidence>
<comment type="pathway">
    <text evidence="1">Cofactor biosynthesis; molybdopterin biosynthesis.</text>
</comment>